<organism evidence="1">
    <name type="scientific">Arundo donax</name>
    <name type="common">Giant reed</name>
    <name type="synonym">Donax arundinaceus</name>
    <dbReference type="NCBI Taxonomy" id="35708"/>
    <lineage>
        <taxon>Eukaryota</taxon>
        <taxon>Viridiplantae</taxon>
        <taxon>Streptophyta</taxon>
        <taxon>Embryophyta</taxon>
        <taxon>Tracheophyta</taxon>
        <taxon>Spermatophyta</taxon>
        <taxon>Magnoliopsida</taxon>
        <taxon>Liliopsida</taxon>
        <taxon>Poales</taxon>
        <taxon>Poaceae</taxon>
        <taxon>PACMAD clade</taxon>
        <taxon>Arundinoideae</taxon>
        <taxon>Arundineae</taxon>
        <taxon>Arundo</taxon>
    </lineage>
</organism>
<dbReference type="EMBL" id="GBRH01243603">
    <property type="protein sequence ID" value="JAD54292.1"/>
    <property type="molecule type" value="Transcribed_RNA"/>
</dbReference>
<dbReference type="AlphaFoldDB" id="A0A0A9B4N6"/>
<reference evidence="1" key="2">
    <citation type="journal article" date="2015" name="Data Brief">
        <title>Shoot transcriptome of the giant reed, Arundo donax.</title>
        <authorList>
            <person name="Barrero R.A."/>
            <person name="Guerrero F.D."/>
            <person name="Moolhuijzen P."/>
            <person name="Goolsby J.A."/>
            <person name="Tidwell J."/>
            <person name="Bellgard S.E."/>
            <person name="Bellgard M.I."/>
        </authorList>
    </citation>
    <scope>NUCLEOTIDE SEQUENCE</scope>
    <source>
        <tissue evidence="1">Shoot tissue taken approximately 20 cm above the soil surface</tissue>
    </source>
</reference>
<protein>
    <submittedName>
        <fullName evidence="1">Uncharacterized protein</fullName>
    </submittedName>
</protein>
<sequence>MIGFSDPAPLVRSSEYTF</sequence>
<reference evidence="1" key="1">
    <citation type="submission" date="2014-09" db="EMBL/GenBank/DDBJ databases">
        <authorList>
            <person name="Magalhaes I.L.F."/>
            <person name="Oliveira U."/>
            <person name="Santos F.R."/>
            <person name="Vidigal T.H.D.A."/>
            <person name="Brescovit A.D."/>
            <person name="Santos A.J."/>
        </authorList>
    </citation>
    <scope>NUCLEOTIDE SEQUENCE</scope>
    <source>
        <tissue evidence="1">Shoot tissue taken approximately 20 cm above the soil surface</tissue>
    </source>
</reference>
<evidence type="ECO:0000313" key="1">
    <source>
        <dbReference type="EMBL" id="JAD54292.1"/>
    </source>
</evidence>
<proteinExistence type="predicted"/>
<name>A0A0A9B4N6_ARUDO</name>
<accession>A0A0A9B4N6</accession>